<dbReference type="GO" id="GO:0008168">
    <property type="term" value="F:methyltransferase activity"/>
    <property type="evidence" value="ECO:0007669"/>
    <property type="project" value="UniProtKB-KW"/>
</dbReference>
<comment type="similarity">
    <text evidence="2">Belongs to the tRNA methyltransferase O family.</text>
</comment>
<dbReference type="EMBL" id="JADPUN010000115">
    <property type="protein sequence ID" value="MBF9129343.1"/>
    <property type="molecule type" value="Genomic_DNA"/>
</dbReference>
<dbReference type="InterPro" id="IPR036414">
    <property type="entry name" value="YaeB_N_sf"/>
</dbReference>
<dbReference type="PANTHER" id="PTHR12818:SF0">
    <property type="entry name" value="TRNA (ADENINE(37)-N6)-METHYLTRANSFERASE"/>
    <property type="match status" value="1"/>
</dbReference>
<sequence>MVDFVVSSIGTVRNDRTDSALTDHWGEVTSTIVVDERFGDDCLLGLAEFSHVDVFFVFDRTTERPDYRPRRPRGRADLPEVGVFADRGPRRPNRIGMTSCAITSVKGRELGVRGLDAITGTPVVDLKPTMAEFQPTGLRQPDWVGRLMADYFLP</sequence>
<dbReference type="GO" id="GO:0032259">
    <property type="term" value="P:methylation"/>
    <property type="evidence" value="ECO:0007669"/>
    <property type="project" value="UniProtKB-KW"/>
</dbReference>
<evidence type="ECO:0000313" key="5">
    <source>
        <dbReference type="Proteomes" id="UP000638560"/>
    </source>
</evidence>
<organism evidence="4 5">
    <name type="scientific">Plantactinospora alkalitolerans</name>
    <dbReference type="NCBI Taxonomy" id="2789879"/>
    <lineage>
        <taxon>Bacteria</taxon>
        <taxon>Bacillati</taxon>
        <taxon>Actinomycetota</taxon>
        <taxon>Actinomycetes</taxon>
        <taxon>Micromonosporales</taxon>
        <taxon>Micromonosporaceae</taxon>
        <taxon>Plantactinospora</taxon>
    </lineage>
</organism>
<proteinExistence type="inferred from homology"/>
<evidence type="ECO:0000259" key="3">
    <source>
        <dbReference type="PROSITE" id="PS51668"/>
    </source>
</evidence>
<dbReference type="InterPro" id="IPR036413">
    <property type="entry name" value="YaeB-like_sf"/>
</dbReference>
<accession>A0ABS0GT33</accession>
<comment type="caution">
    <text evidence="4">The sequence shown here is derived from an EMBL/GenBank/DDBJ whole genome shotgun (WGS) entry which is preliminary data.</text>
</comment>
<dbReference type="InterPro" id="IPR023370">
    <property type="entry name" value="TrmO-like_N"/>
</dbReference>
<name>A0ABS0GT33_9ACTN</name>
<reference evidence="4 5" key="1">
    <citation type="submission" date="2020-11" db="EMBL/GenBank/DDBJ databases">
        <title>A novel isolate from a Black sea contaminated sediment with potential to produce alkanes: Plantactinospora alkalitolerans sp. nov.</title>
        <authorList>
            <person name="Carro L."/>
            <person name="Veyisoglu A."/>
            <person name="Guven K."/>
            <person name="Schumann P."/>
            <person name="Klenk H.-P."/>
            <person name="Sahin N."/>
        </authorList>
    </citation>
    <scope>NUCLEOTIDE SEQUENCE [LARGE SCALE GENOMIC DNA]</scope>
    <source>
        <strain evidence="4 5">S1510</strain>
    </source>
</reference>
<dbReference type="Gene3D" id="2.40.30.70">
    <property type="entry name" value="YaeB-like"/>
    <property type="match status" value="1"/>
</dbReference>
<keyword evidence="1" id="KW-0949">S-adenosyl-L-methionine</keyword>
<evidence type="ECO:0000256" key="2">
    <source>
        <dbReference type="ARBA" id="ARBA00033753"/>
    </source>
</evidence>
<dbReference type="PROSITE" id="PS51668">
    <property type="entry name" value="TSAA_2"/>
    <property type="match status" value="1"/>
</dbReference>
<dbReference type="Proteomes" id="UP000638560">
    <property type="component" value="Unassembled WGS sequence"/>
</dbReference>
<evidence type="ECO:0000313" key="4">
    <source>
        <dbReference type="EMBL" id="MBF9129343.1"/>
    </source>
</evidence>
<dbReference type="PANTHER" id="PTHR12818">
    <property type="entry name" value="TRNA (ADENINE(37)-N6)-METHYLTRANSFERASE"/>
    <property type="match status" value="1"/>
</dbReference>
<dbReference type="InterPro" id="IPR040372">
    <property type="entry name" value="YaeB-like"/>
</dbReference>
<feature type="domain" description="TsaA-like" evidence="3">
    <location>
        <begin position="6"/>
        <end position="138"/>
    </location>
</feature>
<keyword evidence="4" id="KW-0489">Methyltransferase</keyword>
<keyword evidence="5" id="KW-1185">Reference proteome</keyword>
<dbReference type="SUPFAM" id="SSF118196">
    <property type="entry name" value="YaeB-like"/>
    <property type="match status" value="1"/>
</dbReference>
<protein>
    <submittedName>
        <fullName evidence="4">SAM-dependent methyltransferase</fullName>
    </submittedName>
</protein>
<dbReference type="CDD" id="cd09281">
    <property type="entry name" value="UPF0066"/>
    <property type="match status" value="1"/>
</dbReference>
<evidence type="ECO:0000256" key="1">
    <source>
        <dbReference type="ARBA" id="ARBA00022691"/>
    </source>
</evidence>
<keyword evidence="4" id="KW-0808">Transferase</keyword>
<dbReference type="Pfam" id="PF01980">
    <property type="entry name" value="TrmO_N"/>
    <property type="match status" value="1"/>
</dbReference>
<gene>
    <name evidence="4" type="ORF">I0C86_10215</name>
</gene>